<comment type="similarity">
    <text evidence="2">Belongs to the FliR/MopE/SpaR family.</text>
</comment>
<evidence type="ECO:0000256" key="5">
    <source>
        <dbReference type="ARBA" id="ARBA00022989"/>
    </source>
</evidence>
<evidence type="ECO:0000256" key="7">
    <source>
        <dbReference type="SAM" id="Phobius"/>
    </source>
</evidence>
<evidence type="ECO:0000256" key="6">
    <source>
        <dbReference type="ARBA" id="ARBA00023136"/>
    </source>
</evidence>
<accession>A0A1U7DM64</accession>
<keyword evidence="6 7" id="KW-0472">Membrane</keyword>
<evidence type="ECO:0000256" key="2">
    <source>
        <dbReference type="ARBA" id="ARBA00009772"/>
    </source>
</evidence>
<keyword evidence="8" id="KW-0966">Cell projection</keyword>
<proteinExistence type="inferred from homology"/>
<dbReference type="GO" id="GO:0006605">
    <property type="term" value="P:protein targeting"/>
    <property type="evidence" value="ECO:0007669"/>
    <property type="project" value="InterPro"/>
</dbReference>
<evidence type="ECO:0000256" key="3">
    <source>
        <dbReference type="ARBA" id="ARBA00022475"/>
    </source>
</evidence>
<dbReference type="EMBL" id="CP019124">
    <property type="protein sequence ID" value="APX90983.1"/>
    <property type="molecule type" value="Genomic_DNA"/>
</dbReference>
<keyword evidence="9" id="KW-1185">Reference proteome</keyword>
<keyword evidence="3" id="KW-1003">Cell membrane</keyword>
<gene>
    <name evidence="8" type="ORF">BV394_05245</name>
</gene>
<evidence type="ECO:0000313" key="8">
    <source>
        <dbReference type="EMBL" id="APX90983.1"/>
    </source>
</evidence>
<dbReference type="Proteomes" id="UP000187266">
    <property type="component" value="Chromosome"/>
</dbReference>
<dbReference type="GO" id="GO:0005886">
    <property type="term" value="C:plasma membrane"/>
    <property type="evidence" value="ECO:0007669"/>
    <property type="project" value="UniProtKB-SubCell"/>
</dbReference>
<evidence type="ECO:0000256" key="4">
    <source>
        <dbReference type="ARBA" id="ARBA00022692"/>
    </source>
</evidence>
<feature type="transmembrane region" description="Helical" evidence="7">
    <location>
        <begin position="107"/>
        <end position="125"/>
    </location>
</feature>
<reference evidence="8" key="1">
    <citation type="submission" date="2017-01" db="EMBL/GenBank/DDBJ databases">
        <title>Genomic analysis of Xuhuaishuia manganoxidans DY6-4.</title>
        <authorList>
            <person name="Wang X."/>
        </authorList>
    </citation>
    <scope>NUCLEOTIDE SEQUENCE [LARGE SCALE GENOMIC DNA]</scope>
    <source>
        <strain evidence="8">DY6-4</strain>
    </source>
</reference>
<evidence type="ECO:0000313" key="9">
    <source>
        <dbReference type="Proteomes" id="UP000187266"/>
    </source>
</evidence>
<dbReference type="STRING" id="1267768.BV394_05245"/>
<keyword evidence="8" id="KW-0282">Flagellum</keyword>
<evidence type="ECO:0000256" key="1">
    <source>
        <dbReference type="ARBA" id="ARBA00004651"/>
    </source>
</evidence>
<organism evidence="8 9">
    <name type="scientific">Brevirhabdus pacifica</name>
    <dbReference type="NCBI Taxonomy" id="1267768"/>
    <lineage>
        <taxon>Bacteria</taxon>
        <taxon>Pseudomonadati</taxon>
        <taxon>Pseudomonadota</taxon>
        <taxon>Alphaproteobacteria</taxon>
        <taxon>Rhodobacterales</taxon>
        <taxon>Paracoccaceae</taxon>
        <taxon>Brevirhabdus</taxon>
    </lineage>
</organism>
<keyword evidence="5 7" id="KW-1133">Transmembrane helix</keyword>
<dbReference type="PANTHER" id="PTHR30065">
    <property type="entry name" value="FLAGELLAR BIOSYNTHETIC PROTEIN FLIR"/>
    <property type="match status" value="1"/>
</dbReference>
<dbReference type="PANTHER" id="PTHR30065:SF8">
    <property type="entry name" value="FLAGELLAR BIOSYNTHETIC PROTEIN FLIR"/>
    <property type="match status" value="1"/>
</dbReference>
<comment type="subcellular location">
    <subcellularLocation>
        <location evidence="1">Cell membrane</location>
        <topology evidence="1">Multi-pass membrane protein</topology>
    </subcellularLocation>
</comment>
<dbReference type="PRINTS" id="PR00953">
    <property type="entry name" value="TYPE3IMRPROT"/>
</dbReference>
<dbReference type="InterPro" id="IPR002010">
    <property type="entry name" value="T3SS_IM_R"/>
</dbReference>
<sequence length="239" mass="25329">MFTVFARLGSVLMFLPGFGESMFPMRHRLAFAVLMSIALAPAAPVGPQNLDEPVEILALLAKEVTIGLWIGLTARVLMSALQMVGYQVGMVSGLANAFAPNTGSFEGATLLASVLMMAGITLIFATDLHHVMIGALMLSYEVFPLGRIMPGDLAEQSIRAAARSFYIGIGLSAPFYVMGLVLNAGLGLANRMMPNLPVFFVAAPVLIGTGLFVLVVAAPHVLRAFLDGFAVWFGSGFSF</sequence>
<feature type="transmembrane region" description="Helical" evidence="7">
    <location>
        <begin position="66"/>
        <end position="86"/>
    </location>
</feature>
<keyword evidence="8" id="KW-0969">Cilium</keyword>
<protein>
    <submittedName>
        <fullName evidence="8">Flagellar biosynthetic protein FliR</fullName>
    </submittedName>
</protein>
<dbReference type="AlphaFoldDB" id="A0A1U7DM64"/>
<keyword evidence="4 7" id="KW-0812">Transmembrane</keyword>
<feature type="transmembrane region" description="Helical" evidence="7">
    <location>
        <begin position="165"/>
        <end position="186"/>
    </location>
</feature>
<dbReference type="OrthoDB" id="9779817at2"/>
<name>A0A1U7DM64_9RHOB</name>
<dbReference type="Pfam" id="PF01311">
    <property type="entry name" value="Bac_export_1"/>
    <property type="match status" value="1"/>
</dbReference>
<feature type="transmembrane region" description="Helical" evidence="7">
    <location>
        <begin position="198"/>
        <end position="218"/>
    </location>
</feature>